<dbReference type="SUPFAM" id="SSF51316">
    <property type="entry name" value="Mss4-like"/>
    <property type="match status" value="1"/>
</dbReference>
<dbReference type="PANTHER" id="PTHR33337">
    <property type="entry name" value="GFA DOMAIN-CONTAINING PROTEIN"/>
    <property type="match status" value="1"/>
</dbReference>
<dbReference type="InterPro" id="IPR011057">
    <property type="entry name" value="Mss4-like_sf"/>
</dbReference>
<dbReference type="Proteomes" id="UP000316921">
    <property type="component" value="Chromosome"/>
</dbReference>
<evidence type="ECO:0000256" key="2">
    <source>
        <dbReference type="ARBA" id="ARBA00022723"/>
    </source>
</evidence>
<dbReference type="Gene3D" id="3.90.1590.10">
    <property type="entry name" value="glutathione-dependent formaldehyde- activating enzyme (gfa)"/>
    <property type="match status" value="1"/>
</dbReference>
<proteinExistence type="inferred from homology"/>
<dbReference type="AlphaFoldDB" id="A0A518BEB6"/>
<keyword evidence="7" id="KW-1185">Reference proteome</keyword>
<organism evidence="6 7">
    <name type="scientific">Engelhardtia mirabilis</name>
    <dbReference type="NCBI Taxonomy" id="2528011"/>
    <lineage>
        <taxon>Bacteria</taxon>
        <taxon>Pseudomonadati</taxon>
        <taxon>Planctomycetota</taxon>
        <taxon>Planctomycetia</taxon>
        <taxon>Planctomycetia incertae sedis</taxon>
        <taxon>Engelhardtia</taxon>
    </lineage>
</organism>
<evidence type="ECO:0000313" key="6">
    <source>
        <dbReference type="EMBL" id="QDU65329.1"/>
    </source>
</evidence>
<evidence type="ECO:0000313" key="7">
    <source>
        <dbReference type="Proteomes" id="UP000316921"/>
    </source>
</evidence>
<dbReference type="KEGG" id="pbap:Pla133_03940"/>
<gene>
    <name evidence="6" type="ORF">Pla133_03940</name>
</gene>
<reference evidence="6 7" key="1">
    <citation type="submission" date="2019-02" db="EMBL/GenBank/DDBJ databases">
        <title>Deep-cultivation of Planctomycetes and their phenomic and genomic characterization uncovers novel biology.</title>
        <authorList>
            <person name="Wiegand S."/>
            <person name="Jogler M."/>
            <person name="Boedeker C."/>
            <person name="Pinto D."/>
            <person name="Vollmers J."/>
            <person name="Rivas-Marin E."/>
            <person name="Kohn T."/>
            <person name="Peeters S.H."/>
            <person name="Heuer A."/>
            <person name="Rast P."/>
            <person name="Oberbeckmann S."/>
            <person name="Bunk B."/>
            <person name="Jeske O."/>
            <person name="Meyerdierks A."/>
            <person name="Storesund J.E."/>
            <person name="Kallscheuer N."/>
            <person name="Luecker S."/>
            <person name="Lage O.M."/>
            <person name="Pohl T."/>
            <person name="Merkel B.J."/>
            <person name="Hornburger P."/>
            <person name="Mueller R.-W."/>
            <person name="Bruemmer F."/>
            <person name="Labrenz M."/>
            <person name="Spormann A.M."/>
            <person name="Op den Camp H."/>
            <person name="Overmann J."/>
            <person name="Amann R."/>
            <person name="Jetten M.S.M."/>
            <person name="Mascher T."/>
            <person name="Medema M.H."/>
            <person name="Devos D.P."/>
            <person name="Kaster A.-K."/>
            <person name="Ovreas L."/>
            <person name="Rohde M."/>
            <person name="Galperin M.Y."/>
            <person name="Jogler C."/>
        </authorList>
    </citation>
    <scope>NUCLEOTIDE SEQUENCE [LARGE SCALE GENOMIC DNA]</scope>
    <source>
        <strain evidence="6 7">Pla133</strain>
    </source>
</reference>
<feature type="domain" description="CENP-V/GFA" evidence="5">
    <location>
        <begin position="6"/>
        <end position="117"/>
    </location>
</feature>
<dbReference type="Pfam" id="PF04828">
    <property type="entry name" value="GFA"/>
    <property type="match status" value="1"/>
</dbReference>
<evidence type="ECO:0000256" key="1">
    <source>
        <dbReference type="ARBA" id="ARBA00005495"/>
    </source>
</evidence>
<accession>A0A518BEB6</accession>
<dbReference type="GO" id="GO:0046872">
    <property type="term" value="F:metal ion binding"/>
    <property type="evidence" value="ECO:0007669"/>
    <property type="project" value="UniProtKB-KW"/>
</dbReference>
<keyword evidence="3" id="KW-0862">Zinc</keyword>
<evidence type="ECO:0000256" key="3">
    <source>
        <dbReference type="ARBA" id="ARBA00022833"/>
    </source>
</evidence>
<dbReference type="PANTHER" id="PTHR33337:SF40">
    <property type="entry name" value="CENP-V_GFA DOMAIN-CONTAINING PROTEIN-RELATED"/>
    <property type="match status" value="1"/>
</dbReference>
<comment type="similarity">
    <text evidence="1">Belongs to the Gfa family.</text>
</comment>
<dbReference type="RefSeq" id="WP_145061829.1">
    <property type="nucleotide sequence ID" value="NZ_CP036287.1"/>
</dbReference>
<dbReference type="GO" id="GO:0016846">
    <property type="term" value="F:carbon-sulfur lyase activity"/>
    <property type="evidence" value="ECO:0007669"/>
    <property type="project" value="InterPro"/>
</dbReference>
<dbReference type="EMBL" id="CP036287">
    <property type="protein sequence ID" value="QDU65329.1"/>
    <property type="molecule type" value="Genomic_DNA"/>
</dbReference>
<evidence type="ECO:0000259" key="5">
    <source>
        <dbReference type="PROSITE" id="PS51891"/>
    </source>
</evidence>
<keyword evidence="4" id="KW-0456">Lyase</keyword>
<evidence type="ECO:0000256" key="4">
    <source>
        <dbReference type="ARBA" id="ARBA00023239"/>
    </source>
</evidence>
<dbReference type="PROSITE" id="PS51891">
    <property type="entry name" value="CENP_V_GFA"/>
    <property type="match status" value="1"/>
</dbReference>
<protein>
    <submittedName>
        <fullName evidence="6">Glutathione-dependent formaldehyde-activating enzyme</fullName>
    </submittedName>
</protein>
<dbReference type="InterPro" id="IPR006913">
    <property type="entry name" value="CENP-V/GFA"/>
</dbReference>
<name>A0A518BEB6_9BACT</name>
<sequence length="139" mass="15416">MSDRSIEGGCLCGAVRYRLTGEVQGFQYCHCSRCRRFTGSAHAANLFVKPDKLEWMAGEDLVGTWVLEADPQFPTAFCKRCGSSMPSMSATGRYWVVPAGGVDGDPGARPARSIFWDSRAPWYEHVSDLPRHGEWPDAK</sequence>
<keyword evidence="2" id="KW-0479">Metal-binding</keyword>